<dbReference type="PANTHER" id="PTHR47331:SF5">
    <property type="entry name" value="RIBONUCLEASE H"/>
    <property type="match status" value="1"/>
</dbReference>
<dbReference type="InterPro" id="IPR008042">
    <property type="entry name" value="Retrotrans_Pao"/>
</dbReference>
<protein>
    <recommendedName>
        <fullName evidence="3">Reverse transcriptase/retrotransposon-derived protein RNase H-like domain-containing protein</fullName>
    </recommendedName>
</protein>
<organism evidence="1 2">
    <name type="scientific">Tigriopus californicus</name>
    <name type="common">Marine copepod</name>
    <dbReference type="NCBI Taxonomy" id="6832"/>
    <lineage>
        <taxon>Eukaryota</taxon>
        <taxon>Metazoa</taxon>
        <taxon>Ecdysozoa</taxon>
        <taxon>Arthropoda</taxon>
        <taxon>Crustacea</taxon>
        <taxon>Multicrustacea</taxon>
        <taxon>Hexanauplia</taxon>
        <taxon>Copepoda</taxon>
        <taxon>Harpacticoida</taxon>
        <taxon>Harpacticidae</taxon>
        <taxon>Tigriopus</taxon>
    </lineage>
</organism>
<evidence type="ECO:0000313" key="1">
    <source>
        <dbReference type="EMBL" id="TRY79145.1"/>
    </source>
</evidence>
<name>A0A553PN79_TIGCA</name>
<proteinExistence type="predicted"/>
<dbReference type="STRING" id="6832.A0A553PN79"/>
<dbReference type="OMA" id="ALEWIHI"/>
<gene>
    <name evidence="1" type="ORF">TCAL_14129</name>
</gene>
<evidence type="ECO:0000313" key="2">
    <source>
        <dbReference type="Proteomes" id="UP000318571"/>
    </source>
</evidence>
<dbReference type="AlphaFoldDB" id="A0A553PN79"/>
<dbReference type="EMBL" id="VCGU01000002">
    <property type="protein sequence ID" value="TRY79145.1"/>
    <property type="molecule type" value="Genomic_DNA"/>
</dbReference>
<accession>A0A553PN79</accession>
<evidence type="ECO:0008006" key="3">
    <source>
        <dbReference type="Google" id="ProtNLM"/>
    </source>
</evidence>
<keyword evidence="2" id="KW-1185">Reference proteome</keyword>
<dbReference type="PANTHER" id="PTHR47331">
    <property type="entry name" value="PHD-TYPE DOMAIN-CONTAINING PROTEIN"/>
    <property type="match status" value="1"/>
</dbReference>
<dbReference type="Pfam" id="PF05380">
    <property type="entry name" value="Peptidase_A17"/>
    <property type="match status" value="1"/>
</dbReference>
<reference evidence="1 2" key="1">
    <citation type="journal article" date="2018" name="Nat. Ecol. Evol.">
        <title>Genomic signatures of mitonuclear coevolution across populations of Tigriopus californicus.</title>
        <authorList>
            <person name="Barreto F.S."/>
            <person name="Watson E.T."/>
            <person name="Lima T.G."/>
            <person name="Willett C.S."/>
            <person name="Edmands S."/>
            <person name="Li W."/>
            <person name="Burton R.S."/>
        </authorList>
    </citation>
    <scope>NUCLEOTIDE SEQUENCE [LARGE SCALE GENOMIC DNA]</scope>
    <source>
        <strain evidence="1 2">San Diego</strain>
    </source>
</reference>
<comment type="caution">
    <text evidence="1">The sequence shown here is derived from an EMBL/GenBank/DDBJ whole genome shotgun (WGS) entry which is preliminary data.</text>
</comment>
<sequence>MKAGSREHITFDRTKGIIDQGKILGMKWCPEYDFFTFEWREFDELNKTDFWTKRNVLSTLFKQYDPLGLIAPYLILGKVLLQSICTTKSGWDDQIRQDLDMKWTQWIKQANHLTDLKIPRNLGFSKDKNTSAHIFVDASINAI</sequence>
<dbReference type="Proteomes" id="UP000318571">
    <property type="component" value="Chromosome 6"/>
</dbReference>